<name>A0A7K1KP14_9BACT</name>
<dbReference type="Proteomes" id="UP000461162">
    <property type="component" value="Unassembled WGS sequence"/>
</dbReference>
<dbReference type="GO" id="GO:0016788">
    <property type="term" value="F:hydrolase activity, acting on ester bonds"/>
    <property type="evidence" value="ECO:0007669"/>
    <property type="project" value="UniProtKB-ARBA"/>
</dbReference>
<dbReference type="Gene3D" id="3.40.50.1110">
    <property type="entry name" value="SGNH hydrolase"/>
    <property type="match status" value="1"/>
</dbReference>
<evidence type="ECO:0000313" key="1">
    <source>
        <dbReference type="EMBL" id="MUM77824.1"/>
    </source>
</evidence>
<dbReference type="InterPro" id="IPR036514">
    <property type="entry name" value="SGNH_hydro_sf"/>
</dbReference>
<organism evidence="1 2">
    <name type="scientific">Pseudodesulfovibrio alkaliphilus</name>
    <dbReference type="NCBI Taxonomy" id="2661613"/>
    <lineage>
        <taxon>Bacteria</taxon>
        <taxon>Pseudomonadati</taxon>
        <taxon>Thermodesulfobacteriota</taxon>
        <taxon>Desulfovibrionia</taxon>
        <taxon>Desulfovibrionales</taxon>
        <taxon>Desulfovibrionaceae</taxon>
    </lineage>
</organism>
<evidence type="ECO:0000313" key="2">
    <source>
        <dbReference type="Proteomes" id="UP000461162"/>
    </source>
</evidence>
<dbReference type="EMBL" id="WODC01000005">
    <property type="protein sequence ID" value="MUM77824.1"/>
    <property type="molecule type" value="Genomic_DNA"/>
</dbReference>
<keyword evidence="2" id="KW-1185">Reference proteome</keyword>
<gene>
    <name evidence="1" type="ORF">GKC30_09275</name>
</gene>
<protein>
    <recommendedName>
        <fullName evidence="3">SGNH/GDSL hydrolase family protein</fullName>
    </recommendedName>
</protein>
<dbReference type="RefSeq" id="WP_155934363.1">
    <property type="nucleotide sequence ID" value="NZ_WODC01000005.1"/>
</dbReference>
<comment type="caution">
    <text evidence="1">The sequence shown here is derived from an EMBL/GenBank/DDBJ whole genome shotgun (WGS) entry which is preliminary data.</text>
</comment>
<reference evidence="1 2" key="1">
    <citation type="submission" date="2019-11" db="EMBL/GenBank/DDBJ databases">
        <title>Pseudodesulfovibrio alkaliphilus, sp. nov., an alkaliphilic sulfate-reducing bacteria from mud volcano of Taman peninsula, Russia.</title>
        <authorList>
            <person name="Frolova A."/>
            <person name="Merkel A.Y."/>
            <person name="Slobodkin A.I."/>
        </authorList>
    </citation>
    <scope>NUCLEOTIDE SEQUENCE [LARGE SCALE GENOMIC DNA]</scope>
    <source>
        <strain evidence="1 2">F-1</strain>
    </source>
</reference>
<evidence type="ECO:0008006" key="3">
    <source>
        <dbReference type="Google" id="ProtNLM"/>
    </source>
</evidence>
<sequence>MASFAFILLVCAVFDDSATPAEWNESLQLYTRLSDQTIRWRSEGWGDTRVGKYGLTVGEDALADSPVPKFMLWGDSMVEALQVPDRDKITFVFNRISGGDPVHGISWGRGGMGVADYYFIMPHYQRVVSNVQANVVLLRGFNDVTPMMDSGTHARFHCDPLGFDDSTMAVPTWAGLVIGPWIRALYLEPLHFLYAGLRRHNFRFAPSTATQALAQPGTVSSDCDLEQAWRYLVAEMKQRSGVPLSFVYCPPDSPAFRDGKVFVQAGPVPEVELFRSICKESGVGFIDMTPRFNAHYEQTGRFPRGFFNSPPGTGHLNAEGQRMIAEALLEYFREQSQ</sequence>
<dbReference type="SUPFAM" id="SSF52266">
    <property type="entry name" value="SGNH hydrolase"/>
    <property type="match status" value="1"/>
</dbReference>
<dbReference type="AlphaFoldDB" id="A0A7K1KP14"/>
<proteinExistence type="predicted"/>
<accession>A0A7K1KP14</accession>